<organism evidence="1 2">
    <name type="scientific">Pandoraea iniqua</name>
    <dbReference type="NCBI Taxonomy" id="2508288"/>
    <lineage>
        <taxon>Bacteria</taxon>
        <taxon>Pseudomonadati</taxon>
        <taxon>Pseudomonadota</taxon>
        <taxon>Betaproteobacteria</taxon>
        <taxon>Burkholderiales</taxon>
        <taxon>Burkholderiaceae</taxon>
        <taxon>Pandoraea</taxon>
    </lineage>
</organism>
<reference evidence="1 2" key="1">
    <citation type="submission" date="2019-08" db="EMBL/GenBank/DDBJ databases">
        <authorList>
            <person name="Peeters C."/>
        </authorList>
    </citation>
    <scope>NUCLEOTIDE SEQUENCE [LARGE SCALE GENOMIC DNA]</scope>
    <source>
        <strain evidence="1 2">LMG 31115</strain>
    </source>
</reference>
<accession>A0A5E4YJ60</accession>
<sequence length="144" mass="15536">MAPGSPGCPHRYRSDICMRLDLPSTTSISDALANLPAWVTSVDLGAYGGRIEYQHVRILQRYEKLTSLTVGVLFSALAVQPLAALKNLTTLDIDCHRVTAQASKFLTSSLTNLTNLTKLRCRGGDLGGGGGRDSAYRAHQPHRA</sequence>
<protein>
    <recommendedName>
        <fullName evidence="3">Internalin-A</fullName>
    </recommendedName>
</protein>
<name>A0A5E4YJ60_9BURK</name>
<keyword evidence="2" id="KW-1185">Reference proteome</keyword>
<dbReference type="AlphaFoldDB" id="A0A5E4YJ60"/>
<proteinExistence type="predicted"/>
<dbReference type="EMBL" id="CABPSI010000005">
    <property type="protein sequence ID" value="VVE48532.1"/>
    <property type="molecule type" value="Genomic_DNA"/>
</dbReference>
<dbReference type="Proteomes" id="UP000333828">
    <property type="component" value="Unassembled WGS sequence"/>
</dbReference>
<evidence type="ECO:0000313" key="1">
    <source>
        <dbReference type="EMBL" id="VVE48532.1"/>
    </source>
</evidence>
<dbReference type="InterPro" id="IPR032675">
    <property type="entry name" value="LRR_dom_sf"/>
</dbReference>
<dbReference type="Gene3D" id="3.80.10.10">
    <property type="entry name" value="Ribonuclease Inhibitor"/>
    <property type="match status" value="1"/>
</dbReference>
<evidence type="ECO:0000313" key="2">
    <source>
        <dbReference type="Proteomes" id="UP000333828"/>
    </source>
</evidence>
<evidence type="ECO:0008006" key="3">
    <source>
        <dbReference type="Google" id="ProtNLM"/>
    </source>
</evidence>
<dbReference type="SUPFAM" id="SSF52047">
    <property type="entry name" value="RNI-like"/>
    <property type="match status" value="1"/>
</dbReference>
<gene>
    <name evidence="1" type="ORF">PIN31115_04528</name>
</gene>